<sequence length="145" mass="15836">MVDPLLAQGLPPACCAGLRQRNKSELALFGLKTNVHSTGFYASDEKYREFYYPALQPGVHYLSFPEGSREELIDRIAPRIKAALAQLEAEHGESPPPMAAAAREFATSQLSPSALSCYWFKTLVAYAGLYFAPTAAEVPAEVKLV</sequence>
<evidence type="ECO:0000313" key="2">
    <source>
        <dbReference type="EMBL" id="PNH09325.1"/>
    </source>
</evidence>
<dbReference type="EMBL" id="PGGS01000095">
    <property type="protein sequence ID" value="PNH09325.1"/>
    <property type="molecule type" value="Genomic_DNA"/>
</dbReference>
<dbReference type="OrthoDB" id="202415at2759"/>
<dbReference type="InterPro" id="IPR006598">
    <property type="entry name" value="CAP10"/>
</dbReference>
<evidence type="ECO:0000259" key="1">
    <source>
        <dbReference type="Pfam" id="PF05686"/>
    </source>
</evidence>
<name>A0A2J8AA02_9CHLO</name>
<protein>
    <recommendedName>
        <fullName evidence="1">Glycosyl transferase CAP10 domain-containing protein</fullName>
    </recommendedName>
</protein>
<dbReference type="Pfam" id="PF05686">
    <property type="entry name" value="Glyco_transf_90"/>
    <property type="match status" value="1"/>
</dbReference>
<gene>
    <name evidence="2" type="ORF">TSOC_004062</name>
</gene>
<keyword evidence="3" id="KW-1185">Reference proteome</keyword>
<accession>A0A2J8AA02</accession>
<dbReference type="AlphaFoldDB" id="A0A2J8AA02"/>
<proteinExistence type="predicted"/>
<comment type="caution">
    <text evidence="2">The sequence shown here is derived from an EMBL/GenBank/DDBJ whole genome shotgun (WGS) entry which is preliminary data.</text>
</comment>
<evidence type="ECO:0000313" key="3">
    <source>
        <dbReference type="Proteomes" id="UP000236333"/>
    </source>
</evidence>
<feature type="domain" description="Glycosyl transferase CAP10" evidence="1">
    <location>
        <begin position="43"/>
        <end position="133"/>
    </location>
</feature>
<dbReference type="Proteomes" id="UP000236333">
    <property type="component" value="Unassembled WGS sequence"/>
</dbReference>
<organism evidence="2 3">
    <name type="scientific">Tetrabaena socialis</name>
    <dbReference type="NCBI Taxonomy" id="47790"/>
    <lineage>
        <taxon>Eukaryota</taxon>
        <taxon>Viridiplantae</taxon>
        <taxon>Chlorophyta</taxon>
        <taxon>core chlorophytes</taxon>
        <taxon>Chlorophyceae</taxon>
        <taxon>CS clade</taxon>
        <taxon>Chlamydomonadales</taxon>
        <taxon>Tetrabaenaceae</taxon>
        <taxon>Tetrabaena</taxon>
    </lineage>
</organism>
<reference evidence="2 3" key="1">
    <citation type="journal article" date="2017" name="Mol. Biol. Evol.">
        <title>The 4-celled Tetrabaena socialis nuclear genome reveals the essential components for genetic control of cell number at the origin of multicellularity in the volvocine lineage.</title>
        <authorList>
            <person name="Featherston J."/>
            <person name="Arakaki Y."/>
            <person name="Hanschen E.R."/>
            <person name="Ferris P.J."/>
            <person name="Michod R.E."/>
            <person name="Olson B.J.S.C."/>
            <person name="Nozaki H."/>
            <person name="Durand P.M."/>
        </authorList>
    </citation>
    <scope>NUCLEOTIDE SEQUENCE [LARGE SCALE GENOMIC DNA]</scope>
    <source>
        <strain evidence="2 3">NIES-571</strain>
    </source>
</reference>